<sequence length="193" mass="20785">MYFAKLFLIIAPLALQTHAQILTADNPNLPLIQTPARASRVPQLSTLATPTVPAFVPAQSDIVKNTTVPLGQISFLGWRFPVIAGFDDDTEVFDGTSKNITIFFTPPGGVEARVVRRVPTSSAALPSPPGANSFLEIPSLLESWAPWLERRWVVNFGSSADTTAPLDPTTGCGPQPFDIQTAEFVATWEVVPA</sequence>
<accession>A0AAD7BCL4</accession>
<dbReference type="Proteomes" id="UP001221142">
    <property type="component" value="Unassembled WGS sequence"/>
</dbReference>
<dbReference type="AlphaFoldDB" id="A0AAD7BCL4"/>
<feature type="signal peptide" evidence="1">
    <location>
        <begin position="1"/>
        <end position="19"/>
    </location>
</feature>
<protein>
    <submittedName>
        <fullName evidence="2">Uncharacterized protein</fullName>
    </submittedName>
</protein>
<keyword evidence="3" id="KW-1185">Reference proteome</keyword>
<feature type="chain" id="PRO_5042103203" evidence="1">
    <location>
        <begin position="20"/>
        <end position="193"/>
    </location>
</feature>
<organism evidence="2 3">
    <name type="scientific">Roridomyces roridus</name>
    <dbReference type="NCBI Taxonomy" id="1738132"/>
    <lineage>
        <taxon>Eukaryota</taxon>
        <taxon>Fungi</taxon>
        <taxon>Dikarya</taxon>
        <taxon>Basidiomycota</taxon>
        <taxon>Agaricomycotina</taxon>
        <taxon>Agaricomycetes</taxon>
        <taxon>Agaricomycetidae</taxon>
        <taxon>Agaricales</taxon>
        <taxon>Marasmiineae</taxon>
        <taxon>Mycenaceae</taxon>
        <taxon>Roridomyces</taxon>
    </lineage>
</organism>
<gene>
    <name evidence="2" type="ORF">FB45DRAFT_1034361</name>
</gene>
<comment type="caution">
    <text evidence="2">The sequence shown here is derived from an EMBL/GenBank/DDBJ whole genome shotgun (WGS) entry which is preliminary data.</text>
</comment>
<evidence type="ECO:0000313" key="2">
    <source>
        <dbReference type="EMBL" id="KAJ7617056.1"/>
    </source>
</evidence>
<proteinExistence type="predicted"/>
<evidence type="ECO:0000256" key="1">
    <source>
        <dbReference type="SAM" id="SignalP"/>
    </source>
</evidence>
<keyword evidence="1" id="KW-0732">Signal</keyword>
<dbReference type="EMBL" id="JARKIF010000021">
    <property type="protein sequence ID" value="KAJ7617056.1"/>
    <property type="molecule type" value="Genomic_DNA"/>
</dbReference>
<reference evidence="2" key="1">
    <citation type="submission" date="2023-03" db="EMBL/GenBank/DDBJ databases">
        <title>Massive genome expansion in bonnet fungi (Mycena s.s.) driven by repeated elements and novel gene families across ecological guilds.</title>
        <authorList>
            <consortium name="Lawrence Berkeley National Laboratory"/>
            <person name="Harder C.B."/>
            <person name="Miyauchi S."/>
            <person name="Viragh M."/>
            <person name="Kuo A."/>
            <person name="Thoen E."/>
            <person name="Andreopoulos B."/>
            <person name="Lu D."/>
            <person name="Skrede I."/>
            <person name="Drula E."/>
            <person name="Henrissat B."/>
            <person name="Morin E."/>
            <person name="Kohler A."/>
            <person name="Barry K."/>
            <person name="LaButti K."/>
            <person name="Morin E."/>
            <person name="Salamov A."/>
            <person name="Lipzen A."/>
            <person name="Mereny Z."/>
            <person name="Hegedus B."/>
            <person name="Baldrian P."/>
            <person name="Stursova M."/>
            <person name="Weitz H."/>
            <person name="Taylor A."/>
            <person name="Grigoriev I.V."/>
            <person name="Nagy L.G."/>
            <person name="Martin F."/>
            <person name="Kauserud H."/>
        </authorList>
    </citation>
    <scope>NUCLEOTIDE SEQUENCE</scope>
    <source>
        <strain evidence="2">9284</strain>
    </source>
</reference>
<evidence type="ECO:0000313" key="3">
    <source>
        <dbReference type="Proteomes" id="UP001221142"/>
    </source>
</evidence>
<name>A0AAD7BCL4_9AGAR</name>